<accession>Q210R8</accession>
<proteinExistence type="predicted"/>
<sequence length="213" mass="21858">MSKFAVIIFGDQAKANEALRVLTELQADNSLVLFSQAVIAKDLAGTVSLMAPVSGGAVGSAVSGLASRLIAVPVGGHGGLSDAGVLDSFCQEAADALKPGATAIVAEISEDRLGPLNTQMHALGGQVLRSCNGYSEGDEIAKLTGRQIANIERLNAEYVRAPQDADKPSETPVDAVTLTPDERASNQSIVKANAEARSAKLSQACGLTKDALS</sequence>
<dbReference type="eggNOG" id="COG4803">
    <property type="taxonomic scope" value="Bacteria"/>
</dbReference>
<dbReference type="STRING" id="316056.RPC_3580"/>
<protein>
    <recommendedName>
        <fullName evidence="2">DUF1269 domain-containing protein</fullName>
    </recommendedName>
</protein>
<name>Q210R8_RHOPB</name>
<dbReference type="KEGG" id="rpc:RPC_3580"/>
<evidence type="ECO:0008006" key="2">
    <source>
        <dbReference type="Google" id="ProtNLM"/>
    </source>
</evidence>
<organism evidence="1">
    <name type="scientific">Rhodopseudomonas palustris (strain BisB18)</name>
    <dbReference type="NCBI Taxonomy" id="316056"/>
    <lineage>
        <taxon>Bacteria</taxon>
        <taxon>Pseudomonadati</taxon>
        <taxon>Pseudomonadota</taxon>
        <taxon>Alphaproteobacteria</taxon>
        <taxon>Hyphomicrobiales</taxon>
        <taxon>Nitrobacteraceae</taxon>
        <taxon>Rhodopseudomonas</taxon>
    </lineage>
</organism>
<dbReference type="EMBL" id="CP000301">
    <property type="protein sequence ID" value="ABD89118.1"/>
    <property type="molecule type" value="Genomic_DNA"/>
</dbReference>
<dbReference type="HOGENOM" id="CLU_1293478_0_0_5"/>
<dbReference type="AlphaFoldDB" id="Q210R8"/>
<reference evidence="1" key="1">
    <citation type="submission" date="2006-03" db="EMBL/GenBank/DDBJ databases">
        <title>Complete sequence of Rhodopseudomonas palustris BisB18.</title>
        <authorList>
            <consortium name="US DOE Joint Genome Institute"/>
            <person name="Copeland A."/>
            <person name="Lucas S."/>
            <person name="Lapidus A."/>
            <person name="Barry K."/>
            <person name="Detter J.C."/>
            <person name="Glavina del Rio T."/>
            <person name="Hammon N."/>
            <person name="Israni S."/>
            <person name="Dalin E."/>
            <person name="Tice H."/>
            <person name="Pitluck S."/>
            <person name="Chain P."/>
            <person name="Malfatti S."/>
            <person name="Shin M."/>
            <person name="Vergez L."/>
            <person name="Schmutz J."/>
            <person name="Larimer F."/>
            <person name="Land M."/>
            <person name="Hauser L."/>
            <person name="Pelletier D.A."/>
            <person name="Kyrpides N."/>
            <person name="Anderson I."/>
            <person name="Oda Y."/>
            <person name="Harwood C.S."/>
            <person name="Richardson P."/>
        </authorList>
    </citation>
    <scope>NUCLEOTIDE SEQUENCE [LARGE SCALE GENOMIC DNA]</scope>
    <source>
        <strain evidence="1">BisB18</strain>
    </source>
</reference>
<gene>
    <name evidence="1" type="ordered locus">RPC_3580</name>
</gene>
<dbReference type="RefSeq" id="WP_011474005.1">
    <property type="nucleotide sequence ID" value="NC_007925.1"/>
</dbReference>
<evidence type="ECO:0000313" key="1">
    <source>
        <dbReference type="EMBL" id="ABD89118.1"/>
    </source>
</evidence>
<dbReference type="OrthoDB" id="978939at2"/>